<proteinExistence type="predicted"/>
<evidence type="ECO:0000256" key="2">
    <source>
        <dbReference type="ARBA" id="ARBA00023125"/>
    </source>
</evidence>
<dbReference type="PROSITE" id="PS50043">
    <property type="entry name" value="HTH_LUXR_2"/>
    <property type="match status" value="1"/>
</dbReference>
<dbReference type="InterPro" id="IPR016032">
    <property type="entry name" value="Sig_transdc_resp-reg_C-effctor"/>
</dbReference>
<keyword evidence="6" id="KW-1185">Reference proteome</keyword>
<keyword evidence="1" id="KW-0805">Transcription regulation</keyword>
<dbReference type="PANTHER" id="PTHR44688:SF16">
    <property type="entry name" value="DNA-BINDING TRANSCRIPTIONAL ACTIVATOR DEVR_DOSR"/>
    <property type="match status" value="1"/>
</dbReference>
<dbReference type="PROSITE" id="PS00622">
    <property type="entry name" value="HTH_LUXR_1"/>
    <property type="match status" value="1"/>
</dbReference>
<protein>
    <submittedName>
        <fullName evidence="5">Transcriptional regulator CsgD</fullName>
    </submittedName>
</protein>
<reference evidence="5 6" key="2">
    <citation type="journal article" date="2011" name="BMC Immunol.">
        <title>Comparison of static immersion and intravenous injection systems for exposure of zebrafish embryos to the natural pathogen Edwardsiella tarda.</title>
        <authorList>
            <person name="van Soest J.J."/>
            <person name="Stockhammer O.W."/>
            <person name="Ordas A."/>
            <person name="Bloemberg G.V."/>
            <person name="Spaink H.P."/>
            <person name="Meijer A.H."/>
        </authorList>
    </citation>
    <scope>NUCLEOTIDE SEQUENCE [LARGE SCALE GENOMIC DNA]</scope>
    <source>
        <strain evidence="5 6">FL6-60</strain>
    </source>
</reference>
<gene>
    <name evidence="5" type="primary">csgD</name>
    <name evidence="5" type="ordered locus">ETAF_2016</name>
</gene>
<dbReference type="InterPro" id="IPR000792">
    <property type="entry name" value="Tscrpt_reg_LuxR_C"/>
</dbReference>
<dbReference type="PATRIC" id="fig|718251.5.peg.2091"/>
<keyword evidence="3" id="KW-0804">Transcription</keyword>
<dbReference type="Pfam" id="PF00196">
    <property type="entry name" value="GerE"/>
    <property type="match status" value="1"/>
</dbReference>
<dbReference type="SUPFAM" id="SSF46894">
    <property type="entry name" value="C-terminal effector domain of the bipartite response regulators"/>
    <property type="match status" value="1"/>
</dbReference>
<dbReference type="EMBL" id="CP002154">
    <property type="protein sequence ID" value="ADM42122.1"/>
    <property type="molecule type" value="Genomic_DNA"/>
</dbReference>
<feature type="domain" description="HTH luxR-type" evidence="4">
    <location>
        <begin position="143"/>
        <end position="208"/>
    </location>
</feature>
<organism evidence="5 6">
    <name type="scientific">Edwardsiella tarda (strain FL6-60)</name>
    <dbReference type="NCBI Taxonomy" id="718251"/>
    <lineage>
        <taxon>Bacteria</taxon>
        <taxon>Pseudomonadati</taxon>
        <taxon>Pseudomonadota</taxon>
        <taxon>Gammaproteobacteria</taxon>
        <taxon>Enterobacterales</taxon>
        <taxon>Hafniaceae</taxon>
        <taxon>Edwardsiella</taxon>
    </lineage>
</organism>
<dbReference type="Proteomes" id="UP000002230">
    <property type="component" value="Chromosome"/>
</dbReference>
<evidence type="ECO:0000256" key="3">
    <source>
        <dbReference type="ARBA" id="ARBA00023163"/>
    </source>
</evidence>
<evidence type="ECO:0000313" key="6">
    <source>
        <dbReference type="Proteomes" id="UP000002230"/>
    </source>
</evidence>
<reference evidence="6" key="1">
    <citation type="submission" date="2010-08" db="EMBL/GenBank/DDBJ databases">
        <title>Genome comparisons of Edwardsiella bacteria analysed using deep sequencing technology.</title>
        <authorList>
            <person name="van Soest J.J."/>
            <person name="Henkel C.V."/>
            <person name="Jansen H.J."/>
            <person name="van den Hondel C.A.M.J.J."/>
            <person name="Bloemberg G.V."/>
            <person name="Meijer A.H."/>
            <person name="Spaink H.P."/>
        </authorList>
    </citation>
    <scope>NUCLEOTIDE SEQUENCE [LARGE SCALE GENOMIC DNA]</scope>
    <source>
        <strain evidence="6">FL6-60</strain>
    </source>
</reference>
<dbReference type="PRINTS" id="PR00038">
    <property type="entry name" value="HTHLUXR"/>
</dbReference>
<dbReference type="AlphaFoldDB" id="A0A0H3DU24"/>
<dbReference type="HOGENOM" id="CLU_000445_90_7_6"/>
<dbReference type="GO" id="GO:0003677">
    <property type="term" value="F:DNA binding"/>
    <property type="evidence" value="ECO:0007669"/>
    <property type="project" value="UniProtKB-KW"/>
</dbReference>
<dbReference type="KEGG" id="etd:ETAF_2016"/>
<dbReference type="Gene3D" id="1.10.10.10">
    <property type="entry name" value="Winged helix-like DNA-binding domain superfamily/Winged helix DNA-binding domain"/>
    <property type="match status" value="1"/>
</dbReference>
<dbReference type="SMART" id="SM00421">
    <property type="entry name" value="HTH_LUXR"/>
    <property type="match status" value="1"/>
</dbReference>
<evidence type="ECO:0000313" key="5">
    <source>
        <dbReference type="EMBL" id="ADM42122.1"/>
    </source>
</evidence>
<dbReference type="FunFam" id="1.10.10.10:FF:000153">
    <property type="entry name" value="LuxR family transcriptional regulator"/>
    <property type="match status" value="1"/>
</dbReference>
<evidence type="ECO:0000256" key="1">
    <source>
        <dbReference type="ARBA" id="ARBA00023015"/>
    </source>
</evidence>
<accession>A0A0H3DU24</accession>
<name>A0A0H3DU24_EDWTF</name>
<sequence>MMAISHDVFKEKNGLSLITQPTLQSMLLVDVLNNYLSVPIYLCDAPRNSTYLLDDCALIIFDAMLLDGDPAQRSSWLEAIFNQRVGRRIILINVNTHDEGLAWHQHGNIIAAFPAKTHQQALIRRLRTLLVAAQEDEPGEAIPVPRLTRLTLRELEVLKAMQQGASNLDISRILYISENTVRTHIYNIFKKIAVKNRIQAVKWADMHLCG</sequence>
<keyword evidence="2" id="KW-0238">DNA-binding</keyword>
<dbReference type="PANTHER" id="PTHR44688">
    <property type="entry name" value="DNA-BINDING TRANSCRIPTIONAL ACTIVATOR DEVR_DOSR"/>
    <property type="match status" value="1"/>
</dbReference>
<dbReference type="CDD" id="cd06170">
    <property type="entry name" value="LuxR_C_like"/>
    <property type="match status" value="1"/>
</dbReference>
<dbReference type="GO" id="GO:0006355">
    <property type="term" value="P:regulation of DNA-templated transcription"/>
    <property type="evidence" value="ECO:0007669"/>
    <property type="project" value="InterPro"/>
</dbReference>
<dbReference type="InterPro" id="IPR036388">
    <property type="entry name" value="WH-like_DNA-bd_sf"/>
</dbReference>
<evidence type="ECO:0000259" key="4">
    <source>
        <dbReference type="PROSITE" id="PS50043"/>
    </source>
</evidence>